<dbReference type="AlphaFoldDB" id="M7T9N0"/>
<dbReference type="KEGG" id="ela:UCREL1_9707"/>
<keyword evidence="3" id="KW-1185">Reference proteome</keyword>
<dbReference type="Proteomes" id="UP000012174">
    <property type="component" value="Unassembled WGS sequence"/>
</dbReference>
<evidence type="ECO:0000313" key="2">
    <source>
        <dbReference type="EMBL" id="EMR63355.1"/>
    </source>
</evidence>
<sequence>MTPQMFANTTLDGGNIMRKSRKRKADSQDNERLSKRLSLLNLGMHACTYFRSSTINGPGTTNTCPTEHNGNKLYVPVESPQLRPTTTTIANSLNHQIPEAEGQIEVEDDGEDMQLDDTRHKVYIYNLDDELSSSDGESSADEGGRLMFLPDIQKHLMQNRIPPSVLANSEGELAGMQMVLYREPTSLSVPEEQDSVRRAIIEARHRLREKQGGEQRKGSGSESGGSTSSDLSLSSSTEPSSIDEMLDDTPPPPPPQPALSNGYAANLDENNDDDPDAMEMD</sequence>
<protein>
    <submittedName>
        <fullName evidence="2">Uncharacterized protein</fullName>
    </submittedName>
</protein>
<feature type="compositionally biased region" description="Basic and acidic residues" evidence="1">
    <location>
        <begin position="206"/>
        <end position="219"/>
    </location>
</feature>
<dbReference type="InterPro" id="IPR046591">
    <property type="entry name" value="DUF6649"/>
</dbReference>
<organism evidence="2 3">
    <name type="scientific">Eutypa lata (strain UCR-EL1)</name>
    <name type="common">Grapevine dieback disease fungus</name>
    <name type="synonym">Eutypa armeniacae</name>
    <dbReference type="NCBI Taxonomy" id="1287681"/>
    <lineage>
        <taxon>Eukaryota</taxon>
        <taxon>Fungi</taxon>
        <taxon>Dikarya</taxon>
        <taxon>Ascomycota</taxon>
        <taxon>Pezizomycotina</taxon>
        <taxon>Sordariomycetes</taxon>
        <taxon>Xylariomycetidae</taxon>
        <taxon>Xylariales</taxon>
        <taxon>Diatrypaceae</taxon>
        <taxon>Eutypa</taxon>
    </lineage>
</organism>
<feature type="region of interest" description="Disordered" evidence="1">
    <location>
        <begin position="206"/>
        <end position="281"/>
    </location>
</feature>
<evidence type="ECO:0000256" key="1">
    <source>
        <dbReference type="SAM" id="MobiDB-lite"/>
    </source>
</evidence>
<dbReference type="Pfam" id="PF20354">
    <property type="entry name" value="DUF6649"/>
    <property type="match status" value="1"/>
</dbReference>
<dbReference type="eggNOG" id="ENOG502SANZ">
    <property type="taxonomic scope" value="Eukaryota"/>
</dbReference>
<dbReference type="HOGENOM" id="CLU_059580_2_0_1"/>
<feature type="compositionally biased region" description="Acidic residues" evidence="1">
    <location>
        <begin position="269"/>
        <end position="281"/>
    </location>
</feature>
<dbReference type="STRING" id="1287681.M7T9N0"/>
<feature type="compositionally biased region" description="Low complexity" evidence="1">
    <location>
        <begin position="220"/>
        <end position="240"/>
    </location>
</feature>
<accession>M7T9N0</accession>
<gene>
    <name evidence="2" type="ORF">UCREL1_9707</name>
</gene>
<dbReference type="EMBL" id="KB707236">
    <property type="protein sequence ID" value="EMR63355.1"/>
    <property type="molecule type" value="Genomic_DNA"/>
</dbReference>
<dbReference type="OrthoDB" id="5345504at2759"/>
<proteinExistence type="predicted"/>
<name>M7T9N0_EUTLA</name>
<reference evidence="3" key="1">
    <citation type="journal article" date="2013" name="Genome Announc.">
        <title>Draft genome sequence of the grapevine dieback fungus Eutypa lata UCR-EL1.</title>
        <authorList>
            <person name="Blanco-Ulate B."/>
            <person name="Rolshausen P.E."/>
            <person name="Cantu D."/>
        </authorList>
    </citation>
    <scope>NUCLEOTIDE SEQUENCE [LARGE SCALE GENOMIC DNA]</scope>
    <source>
        <strain evidence="3">UCR-EL1</strain>
    </source>
</reference>
<evidence type="ECO:0000313" key="3">
    <source>
        <dbReference type="Proteomes" id="UP000012174"/>
    </source>
</evidence>